<evidence type="ECO:0000313" key="3">
    <source>
        <dbReference type="Proteomes" id="UP000515563"/>
    </source>
</evidence>
<accession>A0A7G6X0D2</accession>
<reference evidence="3" key="1">
    <citation type="submission" date="2019-09" db="EMBL/GenBank/DDBJ databases">
        <title>Antimicrobial potential of Antarctic Bacteria.</title>
        <authorList>
            <person name="Benaud N."/>
            <person name="Edwards R.J."/>
            <person name="Ferrari B.C."/>
        </authorList>
    </citation>
    <scope>NUCLEOTIDE SEQUENCE [LARGE SCALE GENOMIC DNA]</scope>
    <source>
        <strain evidence="3">SPB151</strain>
    </source>
</reference>
<organism evidence="2 3">
    <name type="scientific">Kribbella qitaiheensis</name>
    <dbReference type="NCBI Taxonomy" id="1544730"/>
    <lineage>
        <taxon>Bacteria</taxon>
        <taxon>Bacillati</taxon>
        <taxon>Actinomycetota</taxon>
        <taxon>Actinomycetes</taxon>
        <taxon>Propionibacteriales</taxon>
        <taxon>Kribbellaceae</taxon>
        <taxon>Kribbella</taxon>
    </lineage>
</organism>
<dbReference type="RefSeq" id="WP_185441637.1">
    <property type="nucleotide sequence ID" value="NZ_CP043661.1"/>
</dbReference>
<dbReference type="AlphaFoldDB" id="A0A7G6X0D2"/>
<dbReference type="EMBL" id="CP043661">
    <property type="protein sequence ID" value="QNE19697.1"/>
    <property type="molecule type" value="Genomic_DNA"/>
</dbReference>
<dbReference type="Proteomes" id="UP000515563">
    <property type="component" value="Chromosome"/>
</dbReference>
<gene>
    <name evidence="2" type="ORF">F1D05_19435</name>
</gene>
<protein>
    <recommendedName>
        <fullName evidence="4">Recombinase family protein</fullName>
    </recommendedName>
</protein>
<name>A0A7G6X0D2_9ACTN</name>
<feature type="region of interest" description="Disordered" evidence="1">
    <location>
        <begin position="1"/>
        <end position="24"/>
    </location>
</feature>
<dbReference type="KEGG" id="kqi:F1D05_19435"/>
<keyword evidence="3" id="KW-1185">Reference proteome</keyword>
<reference evidence="2 3" key="2">
    <citation type="journal article" date="2020" name="Microbiol. Resour. Announc.">
        <title>Antarctic desert soil bacteria exhibit high novel natural product potential, evaluated through long-read genome sequencing and comparative genomics.</title>
        <authorList>
            <person name="Benaud N."/>
            <person name="Edwards R.J."/>
            <person name="Amos T.G."/>
            <person name="D'Agostino P.M."/>
            <person name="Gutierrez-Chavez C."/>
            <person name="Montgomery K."/>
            <person name="Nicetic I."/>
            <person name="Ferrari B.C."/>
        </authorList>
    </citation>
    <scope>NUCLEOTIDE SEQUENCE [LARGE SCALE GENOMIC DNA]</scope>
    <source>
        <strain evidence="2 3">SPB151</strain>
    </source>
</reference>
<proteinExistence type="predicted"/>
<sequence length="143" mass="15753">MNDSDSFYPDGSGDSTITSGVSETTTADERDGLVVIGYMRQHLLMTQTEARYAKERLAYFARVEGFTLGTLYVEQIETWPAAFEALVADAMQDSVSAVLLPSMLHFSVLGPPPMIKRHFERLTKTRVLAVPEVVSYRAGVTAS</sequence>
<evidence type="ECO:0000256" key="1">
    <source>
        <dbReference type="SAM" id="MobiDB-lite"/>
    </source>
</evidence>
<evidence type="ECO:0008006" key="4">
    <source>
        <dbReference type="Google" id="ProtNLM"/>
    </source>
</evidence>
<evidence type="ECO:0000313" key="2">
    <source>
        <dbReference type="EMBL" id="QNE19697.1"/>
    </source>
</evidence>
<feature type="compositionally biased region" description="Polar residues" evidence="1">
    <location>
        <begin position="13"/>
        <end position="24"/>
    </location>
</feature>